<evidence type="ECO:0000313" key="2">
    <source>
        <dbReference type="Proteomes" id="UP000799118"/>
    </source>
</evidence>
<name>A0A6A4GVI5_9AGAR</name>
<evidence type="ECO:0000313" key="1">
    <source>
        <dbReference type="EMBL" id="KAE9389340.1"/>
    </source>
</evidence>
<reference evidence="1" key="1">
    <citation type="journal article" date="2019" name="Environ. Microbiol.">
        <title>Fungal ecological strategies reflected in gene transcription - a case study of two litter decomposers.</title>
        <authorList>
            <person name="Barbi F."/>
            <person name="Kohler A."/>
            <person name="Barry K."/>
            <person name="Baskaran P."/>
            <person name="Daum C."/>
            <person name="Fauchery L."/>
            <person name="Ihrmark K."/>
            <person name="Kuo A."/>
            <person name="LaButti K."/>
            <person name="Lipzen A."/>
            <person name="Morin E."/>
            <person name="Grigoriev I.V."/>
            <person name="Henrissat B."/>
            <person name="Lindahl B."/>
            <person name="Martin F."/>
        </authorList>
    </citation>
    <scope>NUCLEOTIDE SEQUENCE</scope>
    <source>
        <strain evidence="1">JB14</strain>
    </source>
</reference>
<organism evidence="1 2">
    <name type="scientific">Gymnopus androsaceus JB14</name>
    <dbReference type="NCBI Taxonomy" id="1447944"/>
    <lineage>
        <taxon>Eukaryota</taxon>
        <taxon>Fungi</taxon>
        <taxon>Dikarya</taxon>
        <taxon>Basidiomycota</taxon>
        <taxon>Agaricomycotina</taxon>
        <taxon>Agaricomycetes</taxon>
        <taxon>Agaricomycetidae</taxon>
        <taxon>Agaricales</taxon>
        <taxon>Marasmiineae</taxon>
        <taxon>Omphalotaceae</taxon>
        <taxon>Gymnopus</taxon>
    </lineage>
</organism>
<protein>
    <recommendedName>
        <fullName evidence="3">F-box domain-containing protein</fullName>
    </recommendedName>
</protein>
<dbReference type="AlphaFoldDB" id="A0A6A4GVI5"/>
<accession>A0A6A4GVI5</accession>
<dbReference type="EMBL" id="ML769701">
    <property type="protein sequence ID" value="KAE9389340.1"/>
    <property type="molecule type" value="Genomic_DNA"/>
</dbReference>
<feature type="non-terminal residue" evidence="1">
    <location>
        <position position="68"/>
    </location>
</feature>
<feature type="non-terminal residue" evidence="1">
    <location>
        <position position="1"/>
    </location>
</feature>
<proteinExistence type="predicted"/>
<gene>
    <name evidence="1" type="ORF">BT96DRAFT_773030</name>
</gene>
<dbReference type="Proteomes" id="UP000799118">
    <property type="component" value="Unassembled WGS sequence"/>
</dbReference>
<keyword evidence="2" id="KW-1185">Reference proteome</keyword>
<sequence>IFMHLDPGDLLRLVHTSKDLWNILMSKSSESVWHMARSNVDHLPPLPDDLSKPEYTHFLFFNSYCHVS</sequence>
<evidence type="ECO:0008006" key="3">
    <source>
        <dbReference type="Google" id="ProtNLM"/>
    </source>
</evidence>
<dbReference type="OrthoDB" id="2322499at2759"/>